<dbReference type="Proteomes" id="UP000634229">
    <property type="component" value="Unassembled WGS sequence"/>
</dbReference>
<evidence type="ECO:0000313" key="3">
    <source>
        <dbReference type="EMBL" id="MBL1099612.1"/>
    </source>
</evidence>
<organism evidence="3 4">
    <name type="scientific">Streptomyces coffeae</name>
    <dbReference type="NCBI Taxonomy" id="621382"/>
    <lineage>
        <taxon>Bacteria</taxon>
        <taxon>Bacillati</taxon>
        <taxon>Actinomycetota</taxon>
        <taxon>Actinomycetes</taxon>
        <taxon>Kitasatosporales</taxon>
        <taxon>Streptomycetaceae</taxon>
        <taxon>Streptomyces</taxon>
    </lineage>
</organism>
<evidence type="ECO:0000256" key="2">
    <source>
        <dbReference type="SAM" id="Phobius"/>
    </source>
</evidence>
<sequence length="253" mass="26221">MPTTERQQMDYCASCRRTLNGVVTCPECGAYDPLAGPADPKALSSQAIAEQVFGADRRAEASASDAVAPLTAQLGAVTLTEPDRSRRRRTPGGNRRRRRAVAVAALAVVGGLAAGSLLLTQRSQSPSHAVAERASEPPLKPGADPSESTPGNAASSATREPDRASRQSRPTFTAPPRTAAPPRPSPSTSEPEPEKTSASPSATRKPPKETPSRRPSHTPKPPKPSSTSRPGPTASGTATPTPSGSASSPDRDR</sequence>
<accession>A0ABS1NHL5</accession>
<evidence type="ECO:0008006" key="5">
    <source>
        <dbReference type="Google" id="ProtNLM"/>
    </source>
</evidence>
<evidence type="ECO:0000256" key="1">
    <source>
        <dbReference type="SAM" id="MobiDB-lite"/>
    </source>
</evidence>
<evidence type="ECO:0000313" key="4">
    <source>
        <dbReference type="Proteomes" id="UP000634229"/>
    </source>
</evidence>
<comment type="caution">
    <text evidence="3">The sequence shown here is derived from an EMBL/GenBank/DDBJ whole genome shotgun (WGS) entry which is preliminary data.</text>
</comment>
<feature type="compositionally biased region" description="Low complexity" evidence="1">
    <location>
        <begin position="186"/>
        <end position="202"/>
    </location>
</feature>
<keyword evidence="2" id="KW-0472">Membrane</keyword>
<keyword evidence="2" id="KW-0812">Transmembrane</keyword>
<feature type="region of interest" description="Disordered" evidence="1">
    <location>
        <begin position="80"/>
        <end position="99"/>
    </location>
</feature>
<feature type="compositionally biased region" description="Polar residues" evidence="1">
    <location>
        <begin position="146"/>
        <end position="158"/>
    </location>
</feature>
<feature type="compositionally biased region" description="Low complexity" evidence="1">
    <location>
        <begin position="225"/>
        <end position="253"/>
    </location>
</feature>
<reference evidence="3 4" key="1">
    <citation type="submission" date="2021-01" db="EMBL/GenBank/DDBJ databases">
        <title>WGS of actinomycetes isolated from Thailand.</title>
        <authorList>
            <person name="Thawai C."/>
        </authorList>
    </citation>
    <scope>NUCLEOTIDE SEQUENCE [LARGE SCALE GENOMIC DNA]</scope>
    <source>
        <strain evidence="3 4">CA1R205</strain>
    </source>
</reference>
<dbReference type="RefSeq" id="WP_201877077.1">
    <property type="nucleotide sequence ID" value="NZ_JAERRF010000014.1"/>
</dbReference>
<feature type="transmembrane region" description="Helical" evidence="2">
    <location>
        <begin position="100"/>
        <end position="119"/>
    </location>
</feature>
<dbReference type="EMBL" id="JAERRF010000014">
    <property type="protein sequence ID" value="MBL1099612.1"/>
    <property type="molecule type" value="Genomic_DNA"/>
</dbReference>
<feature type="compositionally biased region" description="Low complexity" evidence="1">
    <location>
        <begin position="168"/>
        <end position="177"/>
    </location>
</feature>
<protein>
    <recommendedName>
        <fullName evidence="5">Zinc ribbon domain-containing protein</fullName>
    </recommendedName>
</protein>
<keyword evidence="2" id="KW-1133">Transmembrane helix</keyword>
<feature type="compositionally biased region" description="Basic residues" evidence="1">
    <location>
        <begin position="85"/>
        <end position="99"/>
    </location>
</feature>
<gene>
    <name evidence="3" type="ORF">JK363_23670</name>
</gene>
<feature type="region of interest" description="Disordered" evidence="1">
    <location>
        <begin position="124"/>
        <end position="253"/>
    </location>
</feature>
<name>A0ABS1NHL5_9ACTN</name>
<keyword evidence="4" id="KW-1185">Reference proteome</keyword>
<proteinExistence type="predicted"/>